<evidence type="ECO:0000313" key="2">
    <source>
        <dbReference type="EMBL" id="MBL4954253.1"/>
    </source>
</evidence>
<feature type="domain" description="EAL" evidence="1">
    <location>
        <begin position="4"/>
        <end position="126"/>
    </location>
</feature>
<dbReference type="EMBL" id="JAESWB010000300">
    <property type="protein sequence ID" value="MBL4954253.1"/>
    <property type="molecule type" value="Genomic_DNA"/>
</dbReference>
<dbReference type="InterPro" id="IPR035919">
    <property type="entry name" value="EAL_sf"/>
</dbReference>
<protein>
    <submittedName>
        <fullName evidence="2">EAL domain-containing protein</fullName>
    </submittedName>
</protein>
<dbReference type="Gene3D" id="3.20.20.450">
    <property type="entry name" value="EAL domain"/>
    <property type="match status" value="1"/>
</dbReference>
<keyword evidence="3" id="KW-1185">Reference proteome</keyword>
<name>A0ABS1TUL1_9BACI</name>
<dbReference type="PANTHER" id="PTHR33121">
    <property type="entry name" value="CYCLIC DI-GMP PHOSPHODIESTERASE PDEF"/>
    <property type="match status" value="1"/>
</dbReference>
<evidence type="ECO:0000313" key="3">
    <source>
        <dbReference type="Proteomes" id="UP000623967"/>
    </source>
</evidence>
<dbReference type="CDD" id="cd01948">
    <property type="entry name" value="EAL"/>
    <property type="match status" value="1"/>
</dbReference>
<gene>
    <name evidence="2" type="ORF">JK635_18985</name>
</gene>
<dbReference type="PANTHER" id="PTHR33121:SF70">
    <property type="entry name" value="SIGNALING PROTEIN YKOW"/>
    <property type="match status" value="1"/>
</dbReference>
<dbReference type="Pfam" id="PF00563">
    <property type="entry name" value="EAL"/>
    <property type="match status" value="1"/>
</dbReference>
<dbReference type="SUPFAM" id="SSF141868">
    <property type="entry name" value="EAL domain-like"/>
    <property type="match status" value="1"/>
</dbReference>
<dbReference type="PROSITE" id="PS50883">
    <property type="entry name" value="EAL"/>
    <property type="match status" value="1"/>
</dbReference>
<dbReference type="InterPro" id="IPR001633">
    <property type="entry name" value="EAL_dom"/>
</dbReference>
<sequence>MVMRLNREAELKHVVEHGELILHYQPRVQGDTGEITSLEALVRWIHPTLGLIHPNEFIPMAERTGLILPLGAEVVRMACEQLALWQAQGLDVVPVSVNVSAQQIDTGTVSSMLASALKANCLDASL</sequence>
<comment type="caution">
    <text evidence="2">The sequence shown here is derived from an EMBL/GenBank/DDBJ whole genome shotgun (WGS) entry which is preliminary data.</text>
</comment>
<dbReference type="Proteomes" id="UP000623967">
    <property type="component" value="Unassembled WGS sequence"/>
</dbReference>
<organism evidence="2 3">
    <name type="scientific">Neobacillus paridis</name>
    <dbReference type="NCBI Taxonomy" id="2803862"/>
    <lineage>
        <taxon>Bacteria</taxon>
        <taxon>Bacillati</taxon>
        <taxon>Bacillota</taxon>
        <taxon>Bacilli</taxon>
        <taxon>Bacillales</taxon>
        <taxon>Bacillaceae</taxon>
        <taxon>Neobacillus</taxon>
    </lineage>
</organism>
<accession>A0ABS1TUL1</accession>
<dbReference type="InterPro" id="IPR050706">
    <property type="entry name" value="Cyclic-di-GMP_PDE-like"/>
</dbReference>
<dbReference type="SMART" id="SM00052">
    <property type="entry name" value="EAL"/>
    <property type="match status" value="1"/>
</dbReference>
<evidence type="ECO:0000259" key="1">
    <source>
        <dbReference type="PROSITE" id="PS50883"/>
    </source>
</evidence>
<proteinExistence type="predicted"/>
<feature type="non-terminal residue" evidence="2">
    <location>
        <position position="126"/>
    </location>
</feature>
<reference evidence="2 3" key="1">
    <citation type="submission" date="2021-01" db="EMBL/GenBank/DDBJ databases">
        <title>Genome public.</title>
        <authorList>
            <person name="Liu C."/>
            <person name="Sun Q."/>
        </authorList>
    </citation>
    <scope>NUCLEOTIDE SEQUENCE [LARGE SCALE GENOMIC DNA]</scope>
    <source>
        <strain evidence="2 3">YIM B02564</strain>
    </source>
</reference>